<dbReference type="EMBL" id="MVHG01000055">
    <property type="protein sequence ID" value="ORA11286.1"/>
    <property type="molecule type" value="Genomic_DNA"/>
</dbReference>
<accession>A0A1W9ZCD6</accession>
<feature type="region of interest" description="Disordered" evidence="1">
    <location>
        <begin position="1"/>
        <end position="56"/>
    </location>
</feature>
<dbReference type="AlphaFoldDB" id="A0A1W9ZCD6"/>
<keyword evidence="2" id="KW-0812">Transmembrane</keyword>
<evidence type="ECO:0000256" key="1">
    <source>
        <dbReference type="SAM" id="MobiDB-lite"/>
    </source>
</evidence>
<sequence length="236" mass="25324">MRQHKPSGAELSTDTVTDDQPDAVKPDATEPNAEKPDAAEPNAENDSIEIDDGNELNDKKSAARRLTISLRSLVIAVAIVAVVAAFGTLGWLYVGAQRKLDAQSRQLQNNAHAEKLALDYAVHAAEMNFQDINGWKVKLVAGTTPELKDKLTKAATSIEQILVPLQWTSTAKPLVAKVRSDTAGTYVVDAFVSVMTKTIQAPEPLQSTATYSITIDSTKDWKITDVGGIGAVVGEK</sequence>
<dbReference type="OrthoDB" id="4381663at2"/>
<keyword evidence="4" id="KW-1185">Reference proteome</keyword>
<name>A0A1W9ZCD6_MYCAI</name>
<keyword evidence="2" id="KW-1133">Transmembrane helix</keyword>
<reference evidence="3 4" key="1">
    <citation type="submission" date="2016-12" db="EMBL/GenBank/DDBJ databases">
        <title>The new phylogeny of genus Mycobacterium.</title>
        <authorList>
            <person name="Tortoli E."/>
            <person name="Trovato A."/>
            <person name="Cirillo D.M."/>
        </authorList>
    </citation>
    <scope>NUCLEOTIDE SEQUENCE [LARGE SCALE GENOMIC DNA]</scope>
    <source>
        <strain evidence="3 4">DSM 45069</strain>
    </source>
</reference>
<gene>
    <name evidence="3" type="ORF">BST14_18980</name>
</gene>
<evidence type="ECO:0008006" key="5">
    <source>
        <dbReference type="Google" id="ProtNLM"/>
    </source>
</evidence>
<protein>
    <recommendedName>
        <fullName evidence="5">Mammalian cell entry protein</fullName>
    </recommendedName>
</protein>
<keyword evidence="2" id="KW-0472">Membrane</keyword>
<organism evidence="3 4">
    <name type="scientific">Mycobacterium arosiense ATCC BAA-1401 = DSM 45069</name>
    <dbReference type="NCBI Taxonomy" id="1265311"/>
    <lineage>
        <taxon>Bacteria</taxon>
        <taxon>Bacillati</taxon>
        <taxon>Actinomycetota</taxon>
        <taxon>Actinomycetes</taxon>
        <taxon>Mycobacteriales</taxon>
        <taxon>Mycobacteriaceae</taxon>
        <taxon>Mycobacterium</taxon>
        <taxon>Mycobacterium avium complex (MAC)</taxon>
    </lineage>
</organism>
<comment type="caution">
    <text evidence="3">The sequence shown here is derived from an EMBL/GenBank/DDBJ whole genome shotgun (WGS) entry which is preliminary data.</text>
</comment>
<evidence type="ECO:0000313" key="4">
    <source>
        <dbReference type="Proteomes" id="UP000192707"/>
    </source>
</evidence>
<feature type="compositionally biased region" description="Basic and acidic residues" evidence="1">
    <location>
        <begin position="22"/>
        <end position="38"/>
    </location>
</feature>
<feature type="compositionally biased region" description="Acidic residues" evidence="1">
    <location>
        <begin position="46"/>
        <end position="55"/>
    </location>
</feature>
<evidence type="ECO:0000313" key="3">
    <source>
        <dbReference type="EMBL" id="ORA11286.1"/>
    </source>
</evidence>
<dbReference type="Proteomes" id="UP000192707">
    <property type="component" value="Unassembled WGS sequence"/>
</dbReference>
<proteinExistence type="predicted"/>
<feature type="transmembrane region" description="Helical" evidence="2">
    <location>
        <begin position="73"/>
        <end position="94"/>
    </location>
</feature>
<evidence type="ECO:0000256" key="2">
    <source>
        <dbReference type="SAM" id="Phobius"/>
    </source>
</evidence>